<keyword evidence="2" id="KW-1185">Reference proteome</keyword>
<comment type="caution">
    <text evidence="1">The sequence shown here is derived from an EMBL/GenBank/DDBJ whole genome shotgun (WGS) entry which is preliminary data.</text>
</comment>
<dbReference type="EMBL" id="FXTU01000002">
    <property type="protein sequence ID" value="SMP09008.1"/>
    <property type="molecule type" value="Genomic_DNA"/>
</dbReference>
<proteinExistence type="predicted"/>
<name>A0AA45WKU7_9BACL</name>
<organism evidence="1 2">
    <name type="scientific">Laceyella tengchongensis</name>
    <dbReference type="NCBI Taxonomy" id="574699"/>
    <lineage>
        <taxon>Bacteria</taxon>
        <taxon>Bacillati</taxon>
        <taxon>Bacillota</taxon>
        <taxon>Bacilli</taxon>
        <taxon>Bacillales</taxon>
        <taxon>Thermoactinomycetaceae</taxon>
        <taxon>Laceyella</taxon>
    </lineage>
</organism>
<dbReference type="NCBIfam" id="NF041642">
    <property type="entry name" value="RAxF_45"/>
    <property type="match status" value="1"/>
</dbReference>
<dbReference type="AlphaFoldDB" id="A0AA45WKU7"/>
<dbReference type="RefSeq" id="WP_262983035.1">
    <property type="nucleotide sequence ID" value="NZ_FXTU01000002.1"/>
</dbReference>
<gene>
    <name evidence="1" type="ORF">SAMN06265361_10267</name>
</gene>
<evidence type="ECO:0000313" key="2">
    <source>
        <dbReference type="Proteomes" id="UP001157946"/>
    </source>
</evidence>
<evidence type="ECO:0000313" key="1">
    <source>
        <dbReference type="EMBL" id="SMP09008.1"/>
    </source>
</evidence>
<dbReference type="InterPro" id="IPR048146">
    <property type="entry name" value="RAxF_45-like"/>
</dbReference>
<accession>A0AA45WKU7</accession>
<sequence>MSYAWQNWLGWLVVEITAITHGLAENGIRVPFFSQIPAIQA</sequence>
<protein>
    <submittedName>
        <fullName evidence="1">Uncharacterized protein</fullName>
    </submittedName>
</protein>
<reference evidence="1" key="1">
    <citation type="submission" date="2017-05" db="EMBL/GenBank/DDBJ databases">
        <authorList>
            <person name="Varghese N."/>
            <person name="Submissions S."/>
        </authorList>
    </citation>
    <scope>NUCLEOTIDE SEQUENCE</scope>
    <source>
        <strain evidence="1">DSM 45262</strain>
    </source>
</reference>
<dbReference type="Proteomes" id="UP001157946">
    <property type="component" value="Unassembled WGS sequence"/>
</dbReference>